<dbReference type="InterPro" id="IPR008969">
    <property type="entry name" value="CarboxyPept-like_regulatory"/>
</dbReference>
<name>A0A2A8D3B9_9BACT</name>
<dbReference type="PANTHER" id="PTHR10579:SF43">
    <property type="entry name" value="ZINC FINGER (C3HC4-TYPE RING FINGER) FAMILY PROTEIN"/>
    <property type="match status" value="1"/>
</dbReference>
<reference evidence="3 4" key="1">
    <citation type="submission" date="2017-10" db="EMBL/GenBank/DDBJ databases">
        <title>Draft genome of Longibacter Salinarum.</title>
        <authorList>
            <person name="Goh K.M."/>
            <person name="Shamsir M.S."/>
            <person name="Lim S.W."/>
        </authorList>
    </citation>
    <scope>NUCLEOTIDE SEQUENCE [LARGE SCALE GENOMIC DNA]</scope>
    <source>
        <strain evidence="3 4">KCTC 52045</strain>
    </source>
</reference>
<dbReference type="PANTHER" id="PTHR10579">
    <property type="entry name" value="CALCIUM-ACTIVATED CHLORIDE CHANNEL REGULATOR"/>
    <property type="match status" value="1"/>
</dbReference>
<dbReference type="SMART" id="SM00327">
    <property type="entry name" value="VWA"/>
    <property type="match status" value="1"/>
</dbReference>
<comment type="caution">
    <text evidence="3">The sequence shown here is derived from an EMBL/GenBank/DDBJ whole genome shotgun (WGS) entry which is preliminary data.</text>
</comment>
<gene>
    <name evidence="3" type="ORF">CRI94_00895</name>
</gene>
<dbReference type="InterPro" id="IPR021908">
    <property type="entry name" value="YfbK_C"/>
</dbReference>
<proteinExistence type="predicted"/>
<dbReference type="Pfam" id="PF13620">
    <property type="entry name" value="CarboxypepD_reg"/>
    <property type="match status" value="1"/>
</dbReference>
<dbReference type="PROSITE" id="PS50234">
    <property type="entry name" value="VWFA"/>
    <property type="match status" value="1"/>
</dbReference>
<dbReference type="InterPro" id="IPR022156">
    <property type="entry name" value="Uncharacterised_YfbK_N"/>
</dbReference>
<dbReference type="InterPro" id="IPR002035">
    <property type="entry name" value="VWF_A"/>
</dbReference>
<protein>
    <recommendedName>
        <fullName evidence="2">VWFA domain-containing protein</fullName>
    </recommendedName>
</protein>
<dbReference type="OrthoDB" id="9805121at2"/>
<dbReference type="SUPFAM" id="SSF49464">
    <property type="entry name" value="Carboxypeptidase regulatory domain-like"/>
    <property type="match status" value="1"/>
</dbReference>
<evidence type="ECO:0000259" key="2">
    <source>
        <dbReference type="PROSITE" id="PS50234"/>
    </source>
</evidence>
<dbReference type="InterPro" id="IPR036465">
    <property type="entry name" value="vWFA_dom_sf"/>
</dbReference>
<keyword evidence="4" id="KW-1185">Reference proteome</keyword>
<dbReference type="AlphaFoldDB" id="A0A2A8D3B9"/>
<feature type="compositionally biased region" description="Basic and acidic residues" evidence="1">
    <location>
        <begin position="511"/>
        <end position="520"/>
    </location>
</feature>
<dbReference type="Gene3D" id="2.60.40.1120">
    <property type="entry name" value="Carboxypeptidase-like, regulatory domain"/>
    <property type="match status" value="1"/>
</dbReference>
<feature type="region of interest" description="Disordered" evidence="1">
    <location>
        <begin position="507"/>
        <end position="526"/>
    </location>
</feature>
<dbReference type="Pfam" id="PF12450">
    <property type="entry name" value="vWF_A"/>
    <property type="match status" value="1"/>
</dbReference>
<evidence type="ECO:0000313" key="4">
    <source>
        <dbReference type="Proteomes" id="UP000220102"/>
    </source>
</evidence>
<organism evidence="3 4">
    <name type="scientific">Longibacter salinarum</name>
    <dbReference type="NCBI Taxonomy" id="1850348"/>
    <lineage>
        <taxon>Bacteria</taxon>
        <taxon>Pseudomonadati</taxon>
        <taxon>Rhodothermota</taxon>
        <taxon>Rhodothermia</taxon>
        <taxon>Rhodothermales</taxon>
        <taxon>Salisaetaceae</taxon>
        <taxon>Longibacter</taxon>
    </lineage>
</organism>
<dbReference type="CDD" id="cd01465">
    <property type="entry name" value="vWA_subgroup"/>
    <property type="match status" value="1"/>
</dbReference>
<dbReference type="Gene3D" id="3.40.50.410">
    <property type="entry name" value="von Willebrand factor, type A domain"/>
    <property type="match status" value="1"/>
</dbReference>
<dbReference type="Pfam" id="PF00092">
    <property type="entry name" value="VWA"/>
    <property type="match status" value="1"/>
</dbReference>
<dbReference type="Proteomes" id="UP000220102">
    <property type="component" value="Unassembled WGS sequence"/>
</dbReference>
<dbReference type="Pfam" id="PF12034">
    <property type="entry name" value="YfbK_C"/>
    <property type="match status" value="1"/>
</dbReference>
<evidence type="ECO:0000313" key="3">
    <source>
        <dbReference type="EMBL" id="PEN15380.1"/>
    </source>
</evidence>
<sequence length="629" mass="68345">MSGTDAVLAYRDSTWPVAQGVIHGTVVDGETGDALVGATITIEERGIQTTTDSTGAFRFQGIAAGTVRVTAAMQGYVSSTKRARVSETSNVELQFRLMPQAKDAEFPHDETIQLDGEQRAADQRRMQMRRQIEVQGQRALVPSPSRYRPPTDREGYARIEETGFRRAAEAPLSTFSIDVDGAAYSNVRRFIRNGERPPVDAVRIEELLNYFPYDDPAPDARGDQPFAVSMETATAPWADAHTLLRIGIQGKEIPAAERPPSNLVFLLDVSGSMQSPDKLPLLKKAFRLLTEQMRPEDHISIVVYAGASGTVLEPTNGSNKEDILAALNDLQAGGSTAGQAGIQAAYAMAEAHFDPDGINRVILATDGDFNVGPSSDAEMTRLVEEKRETGVFLTVLGFGTGNLQDSEMEQMANHGNGSYHYIDSALEARKVLVSELGGTLQTIAKDVKLQVEFNPLHVGAYRLIGYENRRLNDEDFADDTKDAGELGAGHHVTALYELVPPGADSLAPSRGELKYQDREPSNAASSDEWLTLNLRYKRPDADSSQLISEALVPEPNANMSTELSFASAVAGFGMLLRDSEYSGDLSLARVRELAEAGRGDDPDGYRAGFISMLEDYRRMTGASDTESSP</sequence>
<dbReference type="SUPFAM" id="SSF53300">
    <property type="entry name" value="vWA-like"/>
    <property type="match status" value="1"/>
</dbReference>
<feature type="domain" description="VWFA" evidence="2">
    <location>
        <begin position="262"/>
        <end position="443"/>
    </location>
</feature>
<dbReference type="InterPro" id="IPR051266">
    <property type="entry name" value="CLCR"/>
</dbReference>
<dbReference type="EMBL" id="PDEQ01000001">
    <property type="protein sequence ID" value="PEN15380.1"/>
    <property type="molecule type" value="Genomic_DNA"/>
</dbReference>
<accession>A0A2A8D3B9</accession>
<evidence type="ECO:0000256" key="1">
    <source>
        <dbReference type="SAM" id="MobiDB-lite"/>
    </source>
</evidence>